<accession>A0A1C4WZA7</accession>
<proteinExistence type="inferred from homology"/>
<evidence type="ECO:0000256" key="2">
    <source>
        <dbReference type="ARBA" id="ARBA00009370"/>
    </source>
</evidence>
<feature type="active site" evidence="5">
    <location>
        <position position="34"/>
    </location>
</feature>
<dbReference type="GO" id="GO:0006465">
    <property type="term" value="P:signal peptide processing"/>
    <property type="evidence" value="ECO:0007669"/>
    <property type="project" value="InterPro"/>
</dbReference>
<dbReference type="Proteomes" id="UP000198224">
    <property type="component" value="Chromosome I"/>
</dbReference>
<sequence>MQSVIALLLVVSAAVAVLVAMRRRFLLATVEGHSMVPTLEPGDRLLVRRTSLTSLNVGDIVVVAPDARMAGPRPRAGLVIKRLVALPGGPVPADVPCPEGNVLPMGRMAILGDNPSASRDSRHYGLVAEDRLVGVVVRSVGRRPSPTH</sequence>
<dbReference type="InterPro" id="IPR019533">
    <property type="entry name" value="Peptidase_S26"/>
</dbReference>
<dbReference type="SUPFAM" id="SSF51306">
    <property type="entry name" value="LexA/Signal peptidase"/>
    <property type="match status" value="1"/>
</dbReference>
<gene>
    <name evidence="7" type="ORF">GA0070612_3033</name>
</gene>
<keyword evidence="3" id="KW-0645">Protease</keyword>
<evidence type="ECO:0000256" key="4">
    <source>
        <dbReference type="ARBA" id="ARBA00022801"/>
    </source>
</evidence>
<evidence type="ECO:0000256" key="5">
    <source>
        <dbReference type="PIRSR" id="PIRSR600223-1"/>
    </source>
</evidence>
<dbReference type="PANTHER" id="PTHR43390">
    <property type="entry name" value="SIGNAL PEPTIDASE I"/>
    <property type="match status" value="1"/>
</dbReference>
<dbReference type="Pfam" id="PF10502">
    <property type="entry name" value="Peptidase_S26"/>
    <property type="match status" value="2"/>
</dbReference>
<dbReference type="PANTHER" id="PTHR43390:SF1">
    <property type="entry name" value="CHLOROPLAST PROCESSING PEPTIDASE"/>
    <property type="match status" value="1"/>
</dbReference>
<evidence type="ECO:0000259" key="6">
    <source>
        <dbReference type="Pfam" id="PF10502"/>
    </source>
</evidence>
<comment type="subcellular location">
    <subcellularLocation>
        <location evidence="1">Cell membrane</location>
        <topology evidence="1">Single-pass type II membrane protein</topology>
    </subcellularLocation>
</comment>
<dbReference type="EMBL" id="LT607409">
    <property type="protein sequence ID" value="SCF01484.1"/>
    <property type="molecule type" value="Genomic_DNA"/>
</dbReference>
<dbReference type="InterPro" id="IPR036286">
    <property type="entry name" value="LexA/Signal_pep-like_sf"/>
</dbReference>
<feature type="active site" evidence="5">
    <location>
        <position position="81"/>
    </location>
</feature>
<evidence type="ECO:0000256" key="3">
    <source>
        <dbReference type="ARBA" id="ARBA00022670"/>
    </source>
</evidence>
<dbReference type="InterPro" id="IPR019756">
    <property type="entry name" value="Pept_S26A_signal_pept_1_Ser-AS"/>
</dbReference>
<dbReference type="Gene3D" id="2.10.109.10">
    <property type="entry name" value="Umud Fragment, subunit A"/>
    <property type="match status" value="1"/>
</dbReference>
<dbReference type="CDD" id="cd06530">
    <property type="entry name" value="S26_SPase_I"/>
    <property type="match status" value="1"/>
</dbReference>
<protein>
    <submittedName>
        <fullName evidence="7">Signal peptidase I</fullName>
    </submittedName>
</protein>
<dbReference type="InterPro" id="IPR000223">
    <property type="entry name" value="Pept_S26A_signal_pept_1"/>
</dbReference>
<feature type="domain" description="Peptidase S26" evidence="6">
    <location>
        <begin position="99"/>
        <end position="137"/>
    </location>
</feature>
<reference evidence="8" key="1">
    <citation type="submission" date="2016-06" db="EMBL/GenBank/DDBJ databases">
        <authorList>
            <person name="Varghese N."/>
            <person name="Submissions Spin"/>
        </authorList>
    </citation>
    <scope>NUCLEOTIDE SEQUENCE [LARGE SCALE GENOMIC DNA]</scope>
    <source>
        <strain evidence="8">DSM 45160</strain>
    </source>
</reference>
<keyword evidence="4" id="KW-0378">Hydrolase</keyword>
<keyword evidence="8" id="KW-1185">Reference proteome</keyword>
<evidence type="ECO:0000256" key="1">
    <source>
        <dbReference type="ARBA" id="ARBA00004401"/>
    </source>
</evidence>
<organism evidence="7 8">
    <name type="scientific">Micromonospora chokoriensis</name>
    <dbReference type="NCBI Taxonomy" id="356851"/>
    <lineage>
        <taxon>Bacteria</taxon>
        <taxon>Bacillati</taxon>
        <taxon>Actinomycetota</taxon>
        <taxon>Actinomycetes</taxon>
        <taxon>Micromonosporales</taxon>
        <taxon>Micromonosporaceae</taxon>
        <taxon>Micromonospora</taxon>
    </lineage>
</organism>
<evidence type="ECO:0000313" key="8">
    <source>
        <dbReference type="Proteomes" id="UP000198224"/>
    </source>
</evidence>
<dbReference type="PRINTS" id="PR00727">
    <property type="entry name" value="LEADERPTASE"/>
</dbReference>
<dbReference type="GO" id="GO:0005886">
    <property type="term" value="C:plasma membrane"/>
    <property type="evidence" value="ECO:0007669"/>
    <property type="project" value="UniProtKB-SubCell"/>
</dbReference>
<dbReference type="AlphaFoldDB" id="A0A1C4WZA7"/>
<comment type="similarity">
    <text evidence="2">Belongs to the peptidase S26 family.</text>
</comment>
<name>A0A1C4WZA7_9ACTN</name>
<evidence type="ECO:0000313" key="7">
    <source>
        <dbReference type="EMBL" id="SCF01484.1"/>
    </source>
</evidence>
<dbReference type="GO" id="GO:0004252">
    <property type="term" value="F:serine-type endopeptidase activity"/>
    <property type="evidence" value="ECO:0007669"/>
    <property type="project" value="InterPro"/>
</dbReference>
<feature type="domain" description="Peptidase S26" evidence="6">
    <location>
        <begin position="8"/>
        <end position="91"/>
    </location>
</feature>
<dbReference type="PROSITE" id="PS00501">
    <property type="entry name" value="SPASE_I_1"/>
    <property type="match status" value="1"/>
</dbReference>